<evidence type="ECO:0000313" key="2">
    <source>
        <dbReference type="Proteomes" id="UP000237347"/>
    </source>
</evidence>
<dbReference type="EMBL" id="PKMF04000059">
    <property type="protein sequence ID" value="KAK7854016.1"/>
    <property type="molecule type" value="Genomic_DNA"/>
</dbReference>
<keyword evidence="2" id="KW-1185">Reference proteome</keyword>
<protein>
    <submittedName>
        <fullName evidence="1">Uncharacterized protein</fullName>
    </submittedName>
</protein>
<name>A0AAW0LUA1_QUESU</name>
<reference evidence="1 2" key="1">
    <citation type="journal article" date="2018" name="Sci. Data">
        <title>The draft genome sequence of cork oak.</title>
        <authorList>
            <person name="Ramos A.M."/>
            <person name="Usie A."/>
            <person name="Barbosa P."/>
            <person name="Barros P.M."/>
            <person name="Capote T."/>
            <person name="Chaves I."/>
            <person name="Simoes F."/>
            <person name="Abreu I."/>
            <person name="Carrasquinho I."/>
            <person name="Faro C."/>
            <person name="Guimaraes J.B."/>
            <person name="Mendonca D."/>
            <person name="Nobrega F."/>
            <person name="Rodrigues L."/>
            <person name="Saibo N.J.M."/>
            <person name="Varela M.C."/>
            <person name="Egas C."/>
            <person name="Matos J."/>
            <person name="Miguel C.M."/>
            <person name="Oliveira M.M."/>
            <person name="Ricardo C.P."/>
            <person name="Goncalves S."/>
        </authorList>
    </citation>
    <scope>NUCLEOTIDE SEQUENCE [LARGE SCALE GENOMIC DNA]</scope>
    <source>
        <strain evidence="2">cv. HL8</strain>
    </source>
</reference>
<accession>A0AAW0LUA1</accession>
<dbReference type="Proteomes" id="UP000237347">
    <property type="component" value="Unassembled WGS sequence"/>
</dbReference>
<organism evidence="1 2">
    <name type="scientific">Quercus suber</name>
    <name type="common">Cork oak</name>
    <dbReference type="NCBI Taxonomy" id="58331"/>
    <lineage>
        <taxon>Eukaryota</taxon>
        <taxon>Viridiplantae</taxon>
        <taxon>Streptophyta</taxon>
        <taxon>Embryophyta</taxon>
        <taxon>Tracheophyta</taxon>
        <taxon>Spermatophyta</taxon>
        <taxon>Magnoliopsida</taxon>
        <taxon>eudicotyledons</taxon>
        <taxon>Gunneridae</taxon>
        <taxon>Pentapetalae</taxon>
        <taxon>rosids</taxon>
        <taxon>fabids</taxon>
        <taxon>Fagales</taxon>
        <taxon>Fagaceae</taxon>
        <taxon>Quercus</taxon>
    </lineage>
</organism>
<comment type="caution">
    <text evidence="1">The sequence shown here is derived from an EMBL/GenBank/DDBJ whole genome shotgun (WGS) entry which is preliminary data.</text>
</comment>
<evidence type="ECO:0000313" key="1">
    <source>
        <dbReference type="EMBL" id="KAK7854016.1"/>
    </source>
</evidence>
<gene>
    <name evidence="1" type="ORF">CFP56_033810</name>
</gene>
<sequence>MGKPSSIQAQINRTHLAIWCLRTNTSRFPLSYQKMLHCTTLERTHIHMGSNCIQIIHTLCIPLIYRLSILMLIYMDPTRCTWIFGMSVESLMHTRFCC</sequence>
<dbReference type="AlphaFoldDB" id="A0AAW0LUA1"/>
<proteinExistence type="predicted"/>